<feature type="transmembrane region" description="Helical" evidence="1">
    <location>
        <begin position="14"/>
        <end position="32"/>
    </location>
</feature>
<reference evidence="2 3" key="1">
    <citation type="submission" date="2016-10" db="EMBL/GenBank/DDBJ databases">
        <authorList>
            <person name="de Groot N.N."/>
        </authorList>
    </citation>
    <scope>NUCLEOTIDE SEQUENCE [LARGE SCALE GENOMIC DNA]</scope>
    <source>
        <strain evidence="2 3">DSM 15269</strain>
    </source>
</reference>
<organism evidence="2 3">
    <name type="scientific">Desulfonauticus submarinus</name>
    <dbReference type="NCBI Taxonomy" id="206665"/>
    <lineage>
        <taxon>Bacteria</taxon>
        <taxon>Pseudomonadati</taxon>
        <taxon>Thermodesulfobacteriota</taxon>
        <taxon>Desulfovibrionia</taxon>
        <taxon>Desulfovibrionales</taxon>
        <taxon>Desulfonauticaceae</taxon>
        <taxon>Desulfonauticus</taxon>
    </lineage>
</organism>
<evidence type="ECO:0000313" key="2">
    <source>
        <dbReference type="EMBL" id="SDN22418.1"/>
    </source>
</evidence>
<evidence type="ECO:0000256" key="1">
    <source>
        <dbReference type="SAM" id="Phobius"/>
    </source>
</evidence>
<keyword evidence="1" id="KW-0472">Membrane</keyword>
<keyword evidence="1" id="KW-1133">Transmembrane helix</keyword>
<sequence>MLSGKSGLVLIKKIGTIGLIFLLGLILFYFIGKEEVPSSLKISKIRGKMHLQGIELLAGNSGKLKWKLKAKQADYVGKEIILKNIVFEYMLDKHIFVYSDEGKIIDNNSLILLYPRVKIKMSDVILFCDKFIYDKNKKKIFMNDNFEMKKDNYFKVISNKALFDIKSNSFYILKNVKSIWWLENENNM</sequence>
<keyword evidence="3" id="KW-1185">Reference proteome</keyword>
<evidence type="ECO:0000313" key="3">
    <source>
        <dbReference type="Proteomes" id="UP000199602"/>
    </source>
</evidence>
<dbReference type="Proteomes" id="UP000199602">
    <property type="component" value="Unassembled WGS sequence"/>
</dbReference>
<dbReference type="AlphaFoldDB" id="A0A1G9ZM69"/>
<name>A0A1G9ZM69_9BACT</name>
<gene>
    <name evidence="2" type="ORF">SAMN04488516_10190</name>
</gene>
<keyword evidence="1" id="KW-0812">Transmembrane</keyword>
<dbReference type="EMBL" id="FNIN01000001">
    <property type="protein sequence ID" value="SDN22418.1"/>
    <property type="molecule type" value="Genomic_DNA"/>
</dbReference>
<dbReference type="STRING" id="206665.SAMN04488516_10190"/>
<accession>A0A1G9ZM69</accession>
<protein>
    <submittedName>
        <fullName evidence="2">Lipopolysaccharide-assembly, LptC-related</fullName>
    </submittedName>
</protein>
<proteinExistence type="predicted"/>